<organism evidence="1 2">
    <name type="scientific">Rhodovarius crocodyli</name>
    <dbReference type="NCBI Taxonomy" id="1979269"/>
    <lineage>
        <taxon>Bacteria</taxon>
        <taxon>Pseudomonadati</taxon>
        <taxon>Pseudomonadota</taxon>
        <taxon>Alphaproteobacteria</taxon>
        <taxon>Acetobacterales</taxon>
        <taxon>Roseomonadaceae</taxon>
        <taxon>Rhodovarius</taxon>
    </lineage>
</organism>
<protein>
    <submittedName>
        <fullName evidence="1">Uncharacterized protein</fullName>
    </submittedName>
</protein>
<accession>A0A437M1J1</accession>
<evidence type="ECO:0000313" key="2">
    <source>
        <dbReference type="Proteomes" id="UP000282957"/>
    </source>
</evidence>
<comment type="caution">
    <text evidence="1">The sequence shown here is derived from an EMBL/GenBank/DDBJ whole genome shotgun (WGS) entry which is preliminary data.</text>
</comment>
<reference evidence="1 2" key="1">
    <citation type="submission" date="2019-01" db="EMBL/GenBank/DDBJ databases">
        <authorList>
            <person name="Chen W.-M."/>
        </authorList>
    </citation>
    <scope>NUCLEOTIDE SEQUENCE [LARGE SCALE GENOMIC DNA]</scope>
    <source>
        <strain evidence="1 2">CCP-6</strain>
    </source>
</reference>
<proteinExistence type="predicted"/>
<dbReference type="RefSeq" id="WP_127789864.1">
    <property type="nucleotide sequence ID" value="NZ_SACL01000011.1"/>
</dbReference>
<name>A0A437M1J1_9PROT</name>
<keyword evidence="2" id="KW-1185">Reference proteome</keyword>
<evidence type="ECO:0000313" key="1">
    <source>
        <dbReference type="EMBL" id="RVT91446.1"/>
    </source>
</evidence>
<dbReference type="AlphaFoldDB" id="A0A437M1J1"/>
<sequence>MLDALTNTPPETVAPIPADGVPEVLGNIARDLQGQVLRYRWFGVWWWPIKVLLLGAGYGPNLPMLRHYMDSEALATLPRPLEPGQVLAEGLAHYQYAARLARHQDWVETPDGDMIRIYDADIET</sequence>
<gene>
    <name evidence="1" type="ORF">EOD42_22585</name>
</gene>
<dbReference type="EMBL" id="SACL01000011">
    <property type="protein sequence ID" value="RVT91446.1"/>
    <property type="molecule type" value="Genomic_DNA"/>
</dbReference>
<dbReference type="Proteomes" id="UP000282957">
    <property type="component" value="Unassembled WGS sequence"/>
</dbReference>
<dbReference type="OrthoDB" id="7267045at2"/>